<evidence type="ECO:0000256" key="2">
    <source>
        <dbReference type="SAM" id="Coils"/>
    </source>
</evidence>
<evidence type="ECO:0000313" key="7">
    <source>
        <dbReference type="EMBL" id="VAX20003.1"/>
    </source>
</evidence>
<dbReference type="SMART" id="SM00388">
    <property type="entry name" value="HisKA"/>
    <property type="match status" value="1"/>
</dbReference>
<dbReference type="EMBL" id="UOGA01000166">
    <property type="protein sequence ID" value="VAX20003.1"/>
    <property type="molecule type" value="Genomic_DNA"/>
</dbReference>
<dbReference type="InterPro" id="IPR003594">
    <property type="entry name" value="HATPase_dom"/>
</dbReference>
<dbReference type="InterPro" id="IPR004358">
    <property type="entry name" value="Sig_transdc_His_kin-like_C"/>
</dbReference>
<dbReference type="NCBIfam" id="TIGR00229">
    <property type="entry name" value="sensory_box"/>
    <property type="match status" value="3"/>
</dbReference>
<feature type="domain" description="PAC" evidence="6">
    <location>
        <begin position="338"/>
        <end position="388"/>
    </location>
</feature>
<dbReference type="Pfam" id="PF00512">
    <property type="entry name" value="HisKA"/>
    <property type="match status" value="1"/>
</dbReference>
<dbReference type="Gene3D" id="3.30.450.20">
    <property type="entry name" value="PAS domain"/>
    <property type="match status" value="3"/>
</dbReference>
<dbReference type="PROSITE" id="PS50113">
    <property type="entry name" value="PAC"/>
    <property type="match status" value="3"/>
</dbReference>
<dbReference type="CDD" id="cd00082">
    <property type="entry name" value="HisKA"/>
    <property type="match status" value="1"/>
</dbReference>
<dbReference type="InterPro" id="IPR000700">
    <property type="entry name" value="PAS-assoc_C"/>
</dbReference>
<feature type="domain" description="PAS" evidence="5">
    <location>
        <begin position="140"/>
        <end position="205"/>
    </location>
</feature>
<dbReference type="Gene3D" id="1.10.287.130">
    <property type="match status" value="1"/>
</dbReference>
<dbReference type="PANTHER" id="PTHR43065:SF42">
    <property type="entry name" value="TWO-COMPONENT SENSOR PPRA"/>
    <property type="match status" value="1"/>
</dbReference>
<dbReference type="Pfam" id="PF13426">
    <property type="entry name" value="PAS_9"/>
    <property type="match status" value="3"/>
</dbReference>
<dbReference type="SUPFAM" id="SSF52172">
    <property type="entry name" value="CheY-like"/>
    <property type="match status" value="2"/>
</dbReference>
<dbReference type="CDD" id="cd00130">
    <property type="entry name" value="PAS"/>
    <property type="match status" value="3"/>
</dbReference>
<dbReference type="InterPro" id="IPR011006">
    <property type="entry name" value="CheY-like_superfamily"/>
</dbReference>
<feature type="domain" description="Histidine kinase" evidence="3">
    <location>
        <begin position="523"/>
        <end position="738"/>
    </location>
</feature>
<dbReference type="Pfam" id="PF02518">
    <property type="entry name" value="HATPase_c"/>
    <property type="match status" value="1"/>
</dbReference>
<dbReference type="InterPro" id="IPR005467">
    <property type="entry name" value="His_kinase_dom"/>
</dbReference>
<evidence type="ECO:0000259" key="3">
    <source>
        <dbReference type="PROSITE" id="PS50109"/>
    </source>
</evidence>
<feature type="coiled-coil region" evidence="2">
    <location>
        <begin position="107"/>
        <end position="143"/>
    </location>
</feature>
<dbReference type="InterPro" id="IPR001610">
    <property type="entry name" value="PAC"/>
</dbReference>
<feature type="domain" description="Response regulatory" evidence="4">
    <location>
        <begin position="6"/>
        <end position="122"/>
    </location>
</feature>
<dbReference type="InterPro" id="IPR036890">
    <property type="entry name" value="HATPase_C_sf"/>
</dbReference>
<sequence>MSEPLRVLIVEDLEDDAILLALALRRGGYDLEFKRVDTPSAFSLELERRYWDIIISDYAMPQFCGLDALEILNESGIDIPFILVSGTIGEDVAVEAMKSGASDYFMKGNLKRLAVSVKRELREAEMRRERKKAVEALKESEVKYRALFENSRDPIYINREDGEFIDFNQSFLDLFGYTKQEVENINTCDIYMSPDDRTRLIDEIKIKGFASDFEVKMRKKNGASMDCLISATTRLDDERTVIGYQGIIRDITERKRAEAALRESEEKFSKAFRSNPNSIIISTQKDGKIIEVNPEFERVFGHKYNETIGKTAFELNLWVDPSDRDALVSLLQKQGYAKNKELGFRAKSGEIRICQYSVEIIKIRDEPYMISTVRDITEQKQAEYELSRLAIAIDQAAETVTITDTEGAIQYVNPAFEQTTGYAKQEAIGKNPKMLKSGKHDESFYKNLWDTVTSGEVWHGRIVNKKKNGELYEEESTISPIKDETGAITGYVAVKRDVTKEVFLEKELRETQKLNAIGTLAGGIAHDLNNILMPILGYSTMAKDIAAKDSETEECLNEIISAGHRAKELVKQILTFSRRGEQDFQSLEIYLIVKEALKLMKATIPATIKIVENIDTKSSYIMGDATQIHQVVVNLCTNAAYAMKKNGGVLTVTLQRKRFESSLQDFVKLSVSDTGGGMEPATLERIFEPFFTTKPQGEGTGLGLSVIHGIVESHGGHIDVESQPGEGTTLHVLLPLIEQLPGGKSVEQEKHKKTKVKGKALVVDDQVDVVKTIGKILNFLGYKTTIMTDSEEALKHFTKNPDVYDFVITDMTMPKMTGDKLAREMMKLREDIPVILMTGYSDIIDKEKAREIGVRALINKPITSYELSSVLDRELVDR</sequence>
<dbReference type="PROSITE" id="PS50112">
    <property type="entry name" value="PAS"/>
    <property type="match status" value="3"/>
</dbReference>
<dbReference type="SUPFAM" id="SSF55874">
    <property type="entry name" value="ATPase domain of HSP90 chaperone/DNA topoisomerase II/histidine kinase"/>
    <property type="match status" value="1"/>
</dbReference>
<keyword evidence="1" id="KW-0597">Phosphoprotein</keyword>
<dbReference type="SUPFAM" id="SSF55785">
    <property type="entry name" value="PYP-like sensor domain (PAS domain)"/>
    <property type="match status" value="3"/>
</dbReference>
<name>A0A3B1C5V9_9ZZZZ</name>
<dbReference type="InterPro" id="IPR036097">
    <property type="entry name" value="HisK_dim/P_sf"/>
</dbReference>
<reference evidence="7" key="1">
    <citation type="submission" date="2018-06" db="EMBL/GenBank/DDBJ databases">
        <authorList>
            <person name="Zhirakovskaya E."/>
        </authorList>
    </citation>
    <scope>NUCLEOTIDE SEQUENCE</scope>
</reference>
<protein>
    <submittedName>
        <fullName evidence="7">Diguanylate cyclase/phosphodiesterase (GGDEF &amp; EAL domains) with PAS/PAC sensor(S)</fullName>
    </submittedName>
</protein>
<dbReference type="AlphaFoldDB" id="A0A3B1C5V9"/>
<feature type="domain" description="Response regulatory" evidence="4">
    <location>
        <begin position="759"/>
        <end position="875"/>
    </location>
</feature>
<evidence type="ECO:0000259" key="5">
    <source>
        <dbReference type="PROSITE" id="PS50112"/>
    </source>
</evidence>
<dbReference type="PANTHER" id="PTHR43065">
    <property type="entry name" value="SENSOR HISTIDINE KINASE"/>
    <property type="match status" value="1"/>
</dbReference>
<dbReference type="InterPro" id="IPR035965">
    <property type="entry name" value="PAS-like_dom_sf"/>
</dbReference>
<evidence type="ECO:0000259" key="6">
    <source>
        <dbReference type="PROSITE" id="PS50113"/>
    </source>
</evidence>
<dbReference type="InterPro" id="IPR000014">
    <property type="entry name" value="PAS"/>
</dbReference>
<dbReference type="GO" id="GO:0000155">
    <property type="term" value="F:phosphorelay sensor kinase activity"/>
    <property type="evidence" value="ECO:0007669"/>
    <property type="project" value="InterPro"/>
</dbReference>
<dbReference type="InterPro" id="IPR003661">
    <property type="entry name" value="HisK_dim/P_dom"/>
</dbReference>
<evidence type="ECO:0000256" key="1">
    <source>
        <dbReference type="ARBA" id="ARBA00022553"/>
    </source>
</evidence>
<feature type="domain" description="PAS" evidence="5">
    <location>
        <begin position="264"/>
        <end position="333"/>
    </location>
</feature>
<evidence type="ECO:0000259" key="4">
    <source>
        <dbReference type="PROSITE" id="PS50110"/>
    </source>
</evidence>
<dbReference type="SMART" id="SM00448">
    <property type="entry name" value="REC"/>
    <property type="match status" value="2"/>
</dbReference>
<accession>A0A3B1C5V9</accession>
<gene>
    <name evidence="7" type="ORF">MNBD_NITROSPINAE04-2717</name>
</gene>
<dbReference type="Pfam" id="PF00072">
    <property type="entry name" value="Response_reg"/>
    <property type="match status" value="2"/>
</dbReference>
<feature type="domain" description="PAS" evidence="5">
    <location>
        <begin position="385"/>
        <end position="431"/>
    </location>
</feature>
<proteinExistence type="predicted"/>
<dbReference type="SUPFAM" id="SSF47384">
    <property type="entry name" value="Homodimeric domain of signal transducing histidine kinase"/>
    <property type="match status" value="1"/>
</dbReference>
<feature type="domain" description="PAC" evidence="6">
    <location>
        <begin position="456"/>
        <end position="510"/>
    </location>
</feature>
<dbReference type="PRINTS" id="PR00344">
    <property type="entry name" value="BCTRLSENSOR"/>
</dbReference>
<feature type="domain" description="PAC" evidence="6">
    <location>
        <begin position="211"/>
        <end position="263"/>
    </location>
</feature>
<dbReference type="PROSITE" id="PS50109">
    <property type="entry name" value="HIS_KIN"/>
    <property type="match status" value="1"/>
</dbReference>
<dbReference type="SMART" id="SM00091">
    <property type="entry name" value="PAS"/>
    <property type="match status" value="3"/>
</dbReference>
<dbReference type="CDD" id="cd00156">
    <property type="entry name" value="REC"/>
    <property type="match status" value="1"/>
</dbReference>
<dbReference type="SMART" id="SM00086">
    <property type="entry name" value="PAC"/>
    <property type="match status" value="3"/>
</dbReference>
<organism evidence="7">
    <name type="scientific">hydrothermal vent metagenome</name>
    <dbReference type="NCBI Taxonomy" id="652676"/>
    <lineage>
        <taxon>unclassified sequences</taxon>
        <taxon>metagenomes</taxon>
        <taxon>ecological metagenomes</taxon>
    </lineage>
</organism>
<dbReference type="Gene3D" id="3.30.565.10">
    <property type="entry name" value="Histidine kinase-like ATPase, C-terminal domain"/>
    <property type="match status" value="1"/>
</dbReference>
<dbReference type="PROSITE" id="PS50110">
    <property type="entry name" value="RESPONSE_REGULATORY"/>
    <property type="match status" value="2"/>
</dbReference>
<dbReference type="InterPro" id="IPR001789">
    <property type="entry name" value="Sig_transdc_resp-reg_receiver"/>
</dbReference>
<dbReference type="Gene3D" id="3.40.50.2300">
    <property type="match status" value="2"/>
</dbReference>
<keyword evidence="2" id="KW-0175">Coiled coil</keyword>
<dbReference type="CDD" id="cd17546">
    <property type="entry name" value="REC_hyHK_CKI1_RcsC-like"/>
    <property type="match status" value="1"/>
</dbReference>
<dbReference type="SMART" id="SM00387">
    <property type="entry name" value="HATPase_c"/>
    <property type="match status" value="1"/>
</dbReference>